<evidence type="ECO:0000313" key="1">
    <source>
        <dbReference type="EMBL" id="KAG7383027.1"/>
    </source>
</evidence>
<gene>
    <name evidence="1" type="ORF">PHYPSEUDO_004075</name>
</gene>
<name>A0A8T1VP24_9STRA</name>
<dbReference type="Proteomes" id="UP000694044">
    <property type="component" value="Unassembled WGS sequence"/>
</dbReference>
<protein>
    <submittedName>
        <fullName evidence="1">Uncharacterized protein</fullName>
    </submittedName>
</protein>
<dbReference type="AlphaFoldDB" id="A0A8T1VP24"/>
<proteinExistence type="predicted"/>
<comment type="caution">
    <text evidence="1">The sequence shown here is derived from an EMBL/GenBank/DDBJ whole genome shotgun (WGS) entry which is preliminary data.</text>
</comment>
<accession>A0A8T1VP24</accession>
<dbReference type="OrthoDB" id="120850at2759"/>
<reference evidence="1" key="1">
    <citation type="submission" date="2021-02" db="EMBL/GenBank/DDBJ databases">
        <authorList>
            <person name="Palmer J.M."/>
        </authorList>
    </citation>
    <scope>NUCLEOTIDE SEQUENCE</scope>
    <source>
        <strain evidence="1">SCRP734</strain>
    </source>
</reference>
<keyword evidence="2" id="KW-1185">Reference proteome</keyword>
<sequence length="139" mass="16480">MHNYLWMIRWLNSCMELSEISRPIIRARLRLHRAGLLSKREYLDEHIERLHQMFADDSIDFETLRAHVVMGRRQEGLYYRIQHLLIVMDIVDMLAYQISHASTLKRCPCTKCVLNCSSDWLTIQPFGMSLEPLFDLQAT</sequence>
<organism evidence="1 2">
    <name type="scientific">Phytophthora pseudosyringae</name>
    <dbReference type="NCBI Taxonomy" id="221518"/>
    <lineage>
        <taxon>Eukaryota</taxon>
        <taxon>Sar</taxon>
        <taxon>Stramenopiles</taxon>
        <taxon>Oomycota</taxon>
        <taxon>Peronosporomycetes</taxon>
        <taxon>Peronosporales</taxon>
        <taxon>Peronosporaceae</taxon>
        <taxon>Phytophthora</taxon>
    </lineage>
</organism>
<evidence type="ECO:0000313" key="2">
    <source>
        <dbReference type="Proteomes" id="UP000694044"/>
    </source>
</evidence>
<dbReference type="EMBL" id="JAGDFM010000189">
    <property type="protein sequence ID" value="KAG7383027.1"/>
    <property type="molecule type" value="Genomic_DNA"/>
</dbReference>